<feature type="compositionally biased region" description="Basic and acidic residues" evidence="1">
    <location>
        <begin position="523"/>
        <end position="573"/>
    </location>
</feature>
<protein>
    <submittedName>
        <fullName evidence="2">Uncharacterized protein</fullName>
    </submittedName>
</protein>
<evidence type="ECO:0000256" key="1">
    <source>
        <dbReference type="SAM" id="MobiDB-lite"/>
    </source>
</evidence>
<evidence type="ECO:0000313" key="3">
    <source>
        <dbReference type="Proteomes" id="UP000324585"/>
    </source>
</evidence>
<dbReference type="Proteomes" id="UP000324585">
    <property type="component" value="Unassembled WGS sequence"/>
</dbReference>
<feature type="compositionally biased region" description="Polar residues" evidence="1">
    <location>
        <begin position="238"/>
        <end position="248"/>
    </location>
</feature>
<feature type="compositionally biased region" description="Basic residues" evidence="1">
    <location>
        <begin position="511"/>
        <end position="522"/>
    </location>
</feature>
<feature type="region of interest" description="Disordered" evidence="1">
    <location>
        <begin position="120"/>
        <end position="374"/>
    </location>
</feature>
<feature type="compositionally biased region" description="Polar residues" evidence="1">
    <location>
        <begin position="668"/>
        <end position="686"/>
    </location>
</feature>
<feature type="compositionally biased region" description="Basic and acidic residues" evidence="1">
    <location>
        <begin position="67"/>
        <end position="91"/>
    </location>
</feature>
<feature type="compositionally biased region" description="Basic residues" evidence="1">
    <location>
        <begin position="346"/>
        <end position="358"/>
    </location>
</feature>
<feature type="region of interest" description="Disordered" evidence="1">
    <location>
        <begin position="747"/>
        <end position="853"/>
    </location>
</feature>
<feature type="compositionally biased region" description="Acidic residues" evidence="1">
    <location>
        <begin position="365"/>
        <end position="374"/>
    </location>
</feature>
<feature type="region of interest" description="Disordered" evidence="1">
    <location>
        <begin position="21"/>
        <end position="91"/>
    </location>
</feature>
<feature type="compositionally biased region" description="Basic and acidic residues" evidence="1">
    <location>
        <begin position="589"/>
        <end position="621"/>
    </location>
</feature>
<feature type="region of interest" description="Disordered" evidence="1">
    <location>
        <begin position="496"/>
        <end position="735"/>
    </location>
</feature>
<dbReference type="EMBL" id="VRMN01000005">
    <property type="protein sequence ID" value="KAA8494195.1"/>
    <property type="molecule type" value="Genomic_DNA"/>
</dbReference>
<comment type="caution">
    <text evidence="2">The sequence shown here is derived from an EMBL/GenBank/DDBJ whole genome shotgun (WGS) entry which is preliminary data.</text>
</comment>
<feature type="compositionally biased region" description="Basic and acidic residues" evidence="1">
    <location>
        <begin position="804"/>
        <end position="828"/>
    </location>
</feature>
<evidence type="ECO:0000313" key="2">
    <source>
        <dbReference type="EMBL" id="KAA8494195.1"/>
    </source>
</evidence>
<sequence>MRGLEVSPGKLVLCLSSARSPRVCGHSRGERRYRRDVRDKEMGAPGTTREPRLSLAVYEDTDDDYESDARVLRELREEQDTSDADDTREPAHVLLKSAGVKAHGSEDEDRALHVQTAAAHLVARDAPSERAKTSEENLRRQYRATGLDSDPSHGAGSDGREDDAIVLRDEPDEEERLLKALKQSKVAVSGLRGDQEKQKSSRDAAHQNRAGPAHEAWSSQSASRGDSPRVSGKPVKQLHTQPRFSSLSPEPAAPRGTGAFLHVFQDVSDDENVPGQTHLREAGPSDELDGSESERKDDIHRKQKKVDSAVATALKPSLRVLRQNTSDDGEQVASSDDGTDFEFSAARRKPKQRHRSRSSAHFILDDEEVGDNEEEAGFEDDMAVSAHAAPSIPNQTAAELLRETFQVLRQEPVSLQFRRASPAPDDGVANGRVSALDRVRSRLESRRREEDLRNANIQFKHKLTYRRPTPRGLGHLLEHAHEQARTDDLEMIGSQASEHDDDQESLIVIPPRKKLSPRKQRKQMRERLLQKAMERTLDGTDVDQGHDSHLDLDLDHDSQLKSEASEEERADHDAETDDDELVPAQDAGNTDHEETERQDDINVQEKEAVEHGSKDTDEQKHAMIARETFVLPGHSPAVDQEHTRNEKSSLGPENDAPIQLHRGEEAGNASNETNSPRRSQGRSCSQHRNDLELSETSCLQQPVLRTYARAGAHASTDGAGGQDASKSTLEQRKHCATYAGQNAHKSAVLDSLLENEASEEGASDAPESTADERELDDDDALRREMGSFVVPTGELDALEQSDSGETHAYKAYVRDLIKGSERREKDSAADDSDYDDNHDAGEEASLRHEGSRRGRWAASGFREIATAAENHAHQISTELKPGRRPDEFEFFALDGLSEEEEEHGRTAKCKRKRARAFALERQQRNARVRVLSSARTDAPQQRHPRIDHGDVRATEERMDFLDMHTSASLPLETSLNAIDKTHIESAALRRKMSRKETSAGLESLSVRNRARSANVSSGKQSSTAFELNRMRSTSIFNSRGNAANSVLGASDGNNVSAFHDAAIKLPVGSVNALKRPPRGGLQYVLTTKKTRKPTQAISCSCYDIEVGGGGIGGITRTARICDKVCSRYVRRSSNKPRNCLTEYTSSES</sequence>
<feature type="compositionally biased region" description="Basic and acidic residues" evidence="1">
    <location>
        <begin position="193"/>
        <end position="206"/>
    </location>
</feature>
<feature type="compositionally biased region" description="Basic and acidic residues" evidence="1">
    <location>
        <begin position="158"/>
        <end position="169"/>
    </location>
</feature>
<keyword evidence="3" id="KW-1185">Reference proteome</keyword>
<organism evidence="2 3">
    <name type="scientific">Porphyridium purpureum</name>
    <name type="common">Red alga</name>
    <name type="synonym">Porphyridium cruentum</name>
    <dbReference type="NCBI Taxonomy" id="35688"/>
    <lineage>
        <taxon>Eukaryota</taxon>
        <taxon>Rhodophyta</taxon>
        <taxon>Bangiophyceae</taxon>
        <taxon>Porphyridiales</taxon>
        <taxon>Porphyridiaceae</taxon>
        <taxon>Porphyridium</taxon>
    </lineage>
</organism>
<feature type="compositionally biased region" description="Basic and acidic residues" evidence="1">
    <location>
        <begin position="122"/>
        <end position="139"/>
    </location>
</feature>
<gene>
    <name evidence="2" type="ORF">FVE85_4170</name>
</gene>
<feature type="compositionally biased region" description="Polar residues" evidence="1">
    <location>
        <begin position="322"/>
        <end position="336"/>
    </location>
</feature>
<accession>A0A5J4YSI5</accession>
<reference evidence="3" key="1">
    <citation type="journal article" date="2019" name="Nat. Commun.">
        <title>Expansion of phycobilisome linker gene families in mesophilic red algae.</title>
        <authorList>
            <person name="Lee J."/>
            <person name="Kim D."/>
            <person name="Bhattacharya D."/>
            <person name="Yoon H.S."/>
        </authorList>
    </citation>
    <scope>NUCLEOTIDE SEQUENCE [LARGE SCALE GENOMIC DNA]</scope>
    <source>
        <strain evidence="3">CCMP 1328</strain>
    </source>
</reference>
<dbReference type="AlphaFoldDB" id="A0A5J4YSI5"/>
<proteinExistence type="predicted"/>
<feature type="compositionally biased region" description="Basic and acidic residues" evidence="1">
    <location>
        <begin position="835"/>
        <end position="852"/>
    </location>
</feature>
<name>A0A5J4YSI5_PORPP</name>